<proteinExistence type="predicted"/>
<evidence type="ECO:0000313" key="3">
    <source>
        <dbReference type="Proteomes" id="UP000324392"/>
    </source>
</evidence>
<feature type="transmembrane region" description="Helical" evidence="1">
    <location>
        <begin position="20"/>
        <end position="40"/>
    </location>
</feature>
<keyword evidence="1" id="KW-0812">Transmembrane</keyword>
<dbReference type="EMBL" id="AP019531">
    <property type="protein sequence ID" value="BBI91610.1"/>
    <property type="molecule type" value="Genomic_DNA"/>
</dbReference>
<keyword evidence="1" id="KW-1133">Transmembrane helix</keyword>
<evidence type="ECO:0000256" key="1">
    <source>
        <dbReference type="SAM" id="Phobius"/>
    </source>
</evidence>
<evidence type="ECO:0000313" key="2">
    <source>
        <dbReference type="EMBL" id="BBI91610.1"/>
    </source>
</evidence>
<reference evidence="2 3" key="1">
    <citation type="submission" date="2019-03" db="EMBL/GenBank/DDBJ databases">
        <title>The genome sequence of Candidatus Serratia symbiotica strain IS.</title>
        <authorList>
            <person name="Nikoh N."/>
            <person name="Koga R."/>
            <person name="Oshima K."/>
            <person name="Hattori M."/>
            <person name="Fukatsu T."/>
        </authorList>
    </citation>
    <scope>NUCLEOTIDE SEQUENCE [LARGE SCALE GENOMIC DNA]</scope>
    <source>
        <strain evidence="2 3">IS</strain>
    </source>
</reference>
<dbReference type="RefSeq" id="WP_006708996.1">
    <property type="nucleotide sequence ID" value="NZ_AP019531.1"/>
</dbReference>
<dbReference type="AlphaFoldDB" id="A0A455VJ68"/>
<keyword evidence="1" id="KW-0472">Membrane</keyword>
<sequence>MDSALPPWLWRWLNLPAGQLLAMQWLGLSILAVLAIGWLWQDEGQQRARIATQRRQLMQQIEQRQRQLAQIPAMETMDRHWQLATEPPAGQGYLTEALQQAGATLLHWQRLEKPLRQTLSLRTDYAGLLTLLQVLPAGLRIEQINIEMQSENMTVRFVLQDATGGDVDE</sequence>
<accession>A0A455VJ68</accession>
<name>A0A455VJ68_9GAMM</name>
<dbReference type="Proteomes" id="UP000324392">
    <property type="component" value="Chromosome"/>
</dbReference>
<organism evidence="2 3">
    <name type="scientific">Serratia symbiotica</name>
    <dbReference type="NCBI Taxonomy" id="138074"/>
    <lineage>
        <taxon>Bacteria</taxon>
        <taxon>Pseudomonadati</taxon>
        <taxon>Pseudomonadota</taxon>
        <taxon>Gammaproteobacteria</taxon>
        <taxon>Enterobacterales</taxon>
        <taxon>Yersiniaceae</taxon>
        <taxon>Serratia</taxon>
    </lineage>
</organism>
<protein>
    <submittedName>
        <fullName evidence="2">Uncharacterized protein</fullName>
    </submittedName>
</protein>
<gene>
    <name evidence="2" type="ORF">SSYIS1_08740</name>
</gene>